<proteinExistence type="predicted"/>
<name>A0A1J0GJS7_9CLOT</name>
<dbReference type="AlphaFoldDB" id="A0A1J0GJS7"/>
<protein>
    <submittedName>
        <fullName evidence="1">Uncharacterized protein</fullName>
    </submittedName>
</protein>
<accession>A0A1J0GJS7</accession>
<sequence>MSTVLTDEQIVKVEKALDIKLYEWQRMLLQSSSSVSVEIPKDRGIGRTLMYCINLAMTIGKPINKQDIWEYSDWHGRYGRHYDELFFKDMFLDIWSKLRDVGLPVRHITTRNYDGNRVINKDI</sequence>
<dbReference type="OrthoDB" id="2053026at2"/>
<organism evidence="1 2">
    <name type="scientific">Clostridium estertheticum subsp. estertheticum</name>
    <dbReference type="NCBI Taxonomy" id="1552"/>
    <lineage>
        <taxon>Bacteria</taxon>
        <taxon>Bacillati</taxon>
        <taxon>Bacillota</taxon>
        <taxon>Clostridia</taxon>
        <taxon>Eubacteriales</taxon>
        <taxon>Clostridiaceae</taxon>
        <taxon>Clostridium</taxon>
    </lineage>
</organism>
<dbReference type="STRING" id="1552.A7L45_16350"/>
<gene>
    <name evidence="1" type="ORF">A7L45_16350</name>
</gene>
<keyword evidence="2" id="KW-1185">Reference proteome</keyword>
<dbReference type="Proteomes" id="UP000182569">
    <property type="component" value="Chromosome"/>
</dbReference>
<evidence type="ECO:0000313" key="2">
    <source>
        <dbReference type="Proteomes" id="UP000182569"/>
    </source>
</evidence>
<dbReference type="RefSeq" id="WP_071613827.1">
    <property type="nucleotide sequence ID" value="NZ_CP015756.1"/>
</dbReference>
<reference evidence="2" key="1">
    <citation type="journal article" date="2016" name="Front. Microbiol.">
        <title>Complete Genome Sequence of Clostridium estertheticum DSM 8809, a Microbe Identified in Spoiled Vacuum Packed Beef.</title>
        <authorList>
            <person name="Yu Z."/>
            <person name="Gunn L."/>
            <person name="Brennan E."/>
            <person name="Reid R."/>
            <person name="Wall P.G."/>
            <person name="Gaora O.P."/>
            <person name="Hurley D."/>
            <person name="Bolton D."/>
            <person name="Fanning S."/>
        </authorList>
    </citation>
    <scope>NUCLEOTIDE SEQUENCE [LARGE SCALE GENOMIC DNA]</scope>
    <source>
        <strain evidence="2">DSM 8809</strain>
    </source>
</reference>
<dbReference type="EMBL" id="CP015756">
    <property type="protein sequence ID" value="APC41535.1"/>
    <property type="molecule type" value="Genomic_DNA"/>
</dbReference>
<dbReference type="KEGG" id="ceu:A7L45_16350"/>
<evidence type="ECO:0000313" key="1">
    <source>
        <dbReference type="EMBL" id="APC41535.1"/>
    </source>
</evidence>